<evidence type="ECO:0000313" key="2">
    <source>
        <dbReference type="Proteomes" id="UP001165064"/>
    </source>
</evidence>
<evidence type="ECO:0000313" key="1">
    <source>
        <dbReference type="EMBL" id="GME88230.1"/>
    </source>
</evidence>
<organism evidence="1 2">
    <name type="scientific">Ambrosiozyma monospora</name>
    <name type="common">Yeast</name>
    <name type="synonym">Endomycopsis monosporus</name>
    <dbReference type="NCBI Taxonomy" id="43982"/>
    <lineage>
        <taxon>Eukaryota</taxon>
        <taxon>Fungi</taxon>
        <taxon>Dikarya</taxon>
        <taxon>Ascomycota</taxon>
        <taxon>Saccharomycotina</taxon>
        <taxon>Pichiomycetes</taxon>
        <taxon>Pichiales</taxon>
        <taxon>Pichiaceae</taxon>
        <taxon>Ambrosiozyma</taxon>
    </lineage>
</organism>
<reference evidence="1" key="1">
    <citation type="submission" date="2023-04" db="EMBL/GenBank/DDBJ databases">
        <title>Ambrosiozyma monospora NBRC 10751.</title>
        <authorList>
            <person name="Ichikawa N."/>
            <person name="Sato H."/>
            <person name="Tonouchi N."/>
        </authorList>
    </citation>
    <scope>NUCLEOTIDE SEQUENCE</scope>
    <source>
        <strain evidence="1">NBRC 10751</strain>
    </source>
</reference>
<sequence length="338" mass="38667">MALLSQWESEFGKANKNTHKKCYIYYGNETLGDLTHLLCKTANPPTVVLTTYGTVQSEFVRMNKSAGLNKGGLFSVKFFRIILDEGHTIRNKATKTAKAIYALDASRRWILTGTPVINRLDDFYSLIRFLKMQPWSHYSLWKYFITTPFDTGKDLQLAFGLLKTILDPLLLRRTKNQKDENGNLLVELPPKDVVIEKLSFNEKEQVMYNWLKTRAVNSFKDNISKGVLMKNYSSILTHLLRLRQVCDHVDLIAADNSEALAEELGVTNVQKQLENELDEELVKTIKAIETEEEASKLSTEEMIKLKDEIYETYPTFDETIECSICTNEQARSALSNVS</sequence>
<comment type="caution">
    <text evidence="1">The sequence shown here is derived from an EMBL/GenBank/DDBJ whole genome shotgun (WGS) entry which is preliminary data.</text>
</comment>
<proteinExistence type="predicted"/>
<keyword evidence="2" id="KW-1185">Reference proteome</keyword>
<gene>
    <name evidence="1" type="ORF">Amon02_000833100</name>
</gene>
<dbReference type="Proteomes" id="UP001165064">
    <property type="component" value="Unassembled WGS sequence"/>
</dbReference>
<protein>
    <submittedName>
        <fullName evidence="1">Unnamed protein product</fullName>
    </submittedName>
</protein>
<dbReference type="EMBL" id="BSXS01007292">
    <property type="protein sequence ID" value="GME88230.1"/>
    <property type="molecule type" value="Genomic_DNA"/>
</dbReference>
<name>A0ACB5TH25_AMBMO</name>
<accession>A0ACB5TH25</accession>